<comment type="caution">
    <text evidence="2">The sequence shown here is derived from an EMBL/GenBank/DDBJ whole genome shotgun (WGS) entry which is preliminary data.</text>
</comment>
<proteinExistence type="predicted"/>
<evidence type="ECO:0000313" key="3">
    <source>
        <dbReference type="Proteomes" id="UP000663881"/>
    </source>
</evidence>
<feature type="transmembrane region" description="Helical" evidence="1">
    <location>
        <begin position="32"/>
        <end position="52"/>
    </location>
</feature>
<gene>
    <name evidence="2" type="ORF">OKA104_LOCUS13672</name>
</gene>
<feature type="non-terminal residue" evidence="2">
    <location>
        <position position="64"/>
    </location>
</feature>
<dbReference type="Proteomes" id="UP000663881">
    <property type="component" value="Unassembled WGS sequence"/>
</dbReference>
<sequence length="64" mass="7284">MVSNTEINANDAENKMYRNTIEPVKEFTSVRWAQTACFVLIAIMNLSAWIDLQGLFVEIPLIIP</sequence>
<dbReference type="AlphaFoldDB" id="A0A818W0N7"/>
<keyword evidence="1" id="KW-0472">Membrane</keyword>
<keyword evidence="1" id="KW-1133">Transmembrane helix</keyword>
<name>A0A818W0N7_9BILA</name>
<dbReference type="EMBL" id="CAJOAY010000696">
    <property type="protein sequence ID" value="CAF3718208.1"/>
    <property type="molecule type" value="Genomic_DNA"/>
</dbReference>
<evidence type="ECO:0000313" key="2">
    <source>
        <dbReference type="EMBL" id="CAF3718208.1"/>
    </source>
</evidence>
<organism evidence="2 3">
    <name type="scientific">Adineta steineri</name>
    <dbReference type="NCBI Taxonomy" id="433720"/>
    <lineage>
        <taxon>Eukaryota</taxon>
        <taxon>Metazoa</taxon>
        <taxon>Spiralia</taxon>
        <taxon>Gnathifera</taxon>
        <taxon>Rotifera</taxon>
        <taxon>Eurotatoria</taxon>
        <taxon>Bdelloidea</taxon>
        <taxon>Adinetida</taxon>
        <taxon>Adinetidae</taxon>
        <taxon>Adineta</taxon>
    </lineage>
</organism>
<keyword evidence="1" id="KW-0812">Transmembrane</keyword>
<accession>A0A818W0N7</accession>
<reference evidence="2" key="1">
    <citation type="submission" date="2021-02" db="EMBL/GenBank/DDBJ databases">
        <authorList>
            <person name="Nowell W R."/>
        </authorList>
    </citation>
    <scope>NUCLEOTIDE SEQUENCE</scope>
</reference>
<evidence type="ECO:0000256" key="1">
    <source>
        <dbReference type="SAM" id="Phobius"/>
    </source>
</evidence>
<protein>
    <submittedName>
        <fullName evidence="2">Uncharacterized protein</fullName>
    </submittedName>
</protein>